<keyword evidence="1" id="KW-0132">Cell division</keyword>
<dbReference type="AlphaFoldDB" id="A0A917F831"/>
<dbReference type="NCBIfam" id="TIGR02795">
    <property type="entry name" value="tol_pal_ybgF"/>
    <property type="match status" value="1"/>
</dbReference>
<dbReference type="Gene3D" id="1.25.40.10">
    <property type="entry name" value="Tetratricopeptide repeat domain"/>
    <property type="match status" value="1"/>
</dbReference>
<evidence type="ECO:0000256" key="1">
    <source>
        <dbReference type="HAMAP-Rule" id="MF_02066"/>
    </source>
</evidence>
<accession>A0A917F831</accession>
<keyword evidence="1" id="KW-0175">Coiled coil</keyword>
<dbReference type="GO" id="GO:0030288">
    <property type="term" value="C:outer membrane-bounded periplasmic space"/>
    <property type="evidence" value="ECO:0007669"/>
    <property type="project" value="UniProtKB-UniRule"/>
</dbReference>
<protein>
    <recommendedName>
        <fullName evidence="1">Cell division coordinator CpoB</fullName>
    </recommendedName>
</protein>
<dbReference type="Pfam" id="PF13174">
    <property type="entry name" value="TPR_6"/>
    <property type="match status" value="1"/>
</dbReference>
<dbReference type="HAMAP" id="MF_02066">
    <property type="entry name" value="CpoB"/>
    <property type="match status" value="1"/>
</dbReference>
<dbReference type="Pfam" id="PF13432">
    <property type="entry name" value="TPR_16"/>
    <property type="match status" value="1"/>
</dbReference>
<dbReference type="InterPro" id="IPR011990">
    <property type="entry name" value="TPR-like_helical_dom_sf"/>
</dbReference>
<evidence type="ECO:0000313" key="4">
    <source>
        <dbReference type="EMBL" id="GGF54649.1"/>
    </source>
</evidence>
<proteinExistence type="inferred from homology"/>
<dbReference type="SUPFAM" id="SSF48452">
    <property type="entry name" value="TPR-like"/>
    <property type="match status" value="1"/>
</dbReference>
<comment type="function">
    <text evidence="1">Mediates coordination of peptidoglycan synthesis and outer membrane constriction during cell division.</text>
</comment>
<dbReference type="InterPro" id="IPR014162">
    <property type="entry name" value="CpoB_C"/>
</dbReference>
<feature type="coiled-coil region" evidence="1">
    <location>
        <begin position="15"/>
        <end position="84"/>
    </location>
</feature>
<feature type="region of interest" description="Disordered" evidence="2">
    <location>
        <begin position="106"/>
        <end position="168"/>
    </location>
</feature>
<dbReference type="Pfam" id="PF16331">
    <property type="entry name" value="TolA_bind_tri"/>
    <property type="match status" value="1"/>
</dbReference>
<name>A0A917F831_9PROT</name>
<comment type="subcellular location">
    <subcellularLocation>
        <location evidence="1">Periplasm</location>
    </subcellularLocation>
</comment>
<feature type="domain" description="YbgF trimerisation" evidence="3">
    <location>
        <begin position="60"/>
        <end position="112"/>
    </location>
</feature>
<sequence>MTATIMPAYAQDSDMQALVDRLERMDRDIKALNLKVYRGTNAPAISGGGEDVSGPLGARLSIRINELENQLRQMTGQIEETAFRISQLTTRLDKLVVDVDYRLTALEGGTPNGGMAQPNEAGTQGESVANLPNGVSGEQLQPPAPSGQEAAETQQTTPAGSQPGVLGTLEEKDLTNPTLSQKPLENTPTAGQVEQQQAALTPQAMYESSRQMLMRGEFADAEKSFKTFLEENREHELAGNARYWLGETYYVQGNYAQAAATFLEGYQKDARGAKAPDSLLKLGMSLKRMDKKREACAAFGKLRADFPKLPAHLSKTLERERTAAQCS</sequence>
<keyword evidence="1" id="KW-0574">Periplasm</keyword>
<evidence type="ECO:0000313" key="5">
    <source>
        <dbReference type="Proteomes" id="UP000632498"/>
    </source>
</evidence>
<feature type="compositionally biased region" description="Polar residues" evidence="2">
    <location>
        <begin position="151"/>
        <end position="160"/>
    </location>
</feature>
<dbReference type="Gene3D" id="1.20.5.110">
    <property type="match status" value="1"/>
</dbReference>
<evidence type="ECO:0000259" key="3">
    <source>
        <dbReference type="Pfam" id="PF16331"/>
    </source>
</evidence>
<comment type="similarity">
    <text evidence="1">Belongs to the CpoB family.</text>
</comment>
<dbReference type="GO" id="GO:0070206">
    <property type="term" value="P:protein trimerization"/>
    <property type="evidence" value="ECO:0007669"/>
    <property type="project" value="InterPro"/>
</dbReference>
<keyword evidence="1" id="KW-0732">Signal</keyword>
<dbReference type="Proteomes" id="UP000632498">
    <property type="component" value="Unassembled WGS sequence"/>
</dbReference>
<dbReference type="InterPro" id="IPR032519">
    <property type="entry name" value="YbgF_tri"/>
</dbReference>
<evidence type="ECO:0000256" key="2">
    <source>
        <dbReference type="SAM" id="MobiDB-lite"/>
    </source>
</evidence>
<reference evidence="4" key="2">
    <citation type="submission" date="2020-09" db="EMBL/GenBank/DDBJ databases">
        <authorList>
            <person name="Sun Q."/>
            <person name="Zhou Y."/>
        </authorList>
    </citation>
    <scope>NUCLEOTIDE SEQUENCE</scope>
    <source>
        <strain evidence="4">CGMCC 1.15254</strain>
    </source>
</reference>
<dbReference type="InterPro" id="IPR034706">
    <property type="entry name" value="CpoB"/>
</dbReference>
<gene>
    <name evidence="1" type="primary">cpoB</name>
    <name evidence="4" type="ORF">GCM10011332_05080</name>
</gene>
<dbReference type="GO" id="GO:0043093">
    <property type="term" value="P:FtsZ-dependent cytokinesis"/>
    <property type="evidence" value="ECO:0007669"/>
    <property type="project" value="UniProtKB-UniRule"/>
</dbReference>
<keyword evidence="5" id="KW-1185">Reference proteome</keyword>
<keyword evidence="1" id="KW-0131">Cell cycle</keyword>
<organism evidence="4 5">
    <name type="scientific">Terasakiella brassicae</name>
    <dbReference type="NCBI Taxonomy" id="1634917"/>
    <lineage>
        <taxon>Bacteria</taxon>
        <taxon>Pseudomonadati</taxon>
        <taxon>Pseudomonadota</taxon>
        <taxon>Alphaproteobacteria</taxon>
        <taxon>Rhodospirillales</taxon>
        <taxon>Terasakiellaceae</taxon>
        <taxon>Terasakiella</taxon>
    </lineage>
</organism>
<reference evidence="4" key="1">
    <citation type="journal article" date="2014" name="Int. J. Syst. Evol. Microbiol.">
        <title>Complete genome sequence of Corynebacterium casei LMG S-19264T (=DSM 44701T), isolated from a smear-ripened cheese.</title>
        <authorList>
            <consortium name="US DOE Joint Genome Institute (JGI-PGF)"/>
            <person name="Walter F."/>
            <person name="Albersmeier A."/>
            <person name="Kalinowski J."/>
            <person name="Ruckert C."/>
        </authorList>
    </citation>
    <scope>NUCLEOTIDE SEQUENCE</scope>
    <source>
        <strain evidence="4">CGMCC 1.15254</strain>
    </source>
</reference>
<dbReference type="EMBL" id="BMHV01000003">
    <property type="protein sequence ID" value="GGF54649.1"/>
    <property type="molecule type" value="Genomic_DNA"/>
</dbReference>
<comment type="caution">
    <text evidence="4">The sequence shown here is derived from an EMBL/GenBank/DDBJ whole genome shotgun (WGS) entry which is preliminary data.</text>
</comment>
<dbReference type="InterPro" id="IPR019734">
    <property type="entry name" value="TPR_rpt"/>
</dbReference>